<comment type="caution">
    <text evidence="2">The sequence shown here is derived from an EMBL/GenBank/DDBJ whole genome shotgun (WGS) entry which is preliminary data.</text>
</comment>
<reference evidence="2 3" key="1">
    <citation type="submission" date="2016-01" db="EMBL/GenBank/DDBJ databases">
        <authorList>
            <person name="Oliw E.H."/>
        </authorList>
    </citation>
    <scope>NUCLEOTIDE SEQUENCE [LARGE SCALE GENOMIC DNA]</scope>
    <source>
        <strain evidence="2 3">CMW7756B</strain>
    </source>
</reference>
<dbReference type="GO" id="GO:0046872">
    <property type="term" value="F:metal ion binding"/>
    <property type="evidence" value="ECO:0007669"/>
    <property type="project" value="UniProtKB-KW"/>
</dbReference>
<dbReference type="GO" id="GO:0019251">
    <property type="term" value="P:anaerobic cobalamin biosynthetic process"/>
    <property type="evidence" value="ECO:0007669"/>
    <property type="project" value="InterPro"/>
</dbReference>
<proteinExistence type="predicted"/>
<dbReference type="InterPro" id="IPR010388">
    <property type="entry name" value="Anaerobic_Co-chelatase"/>
</dbReference>
<sequence length="300" mass="33981">MGIWRSHMKGIIIASFGSIYKEAVESSIGTIESKVRSLYRDVEVRRVFLSDALVEKWNEKYDDTIASFTDVMQEFSRKGIDEVYIQPITLVADQCYQQMRKQALKFLHSSEYNFSQVNIGKPLLTSLGVKNYADDYEATLDGIMRHINTKSLNKSVLLMANGQNQLEFSTLQLKAMYGSASNVVVFTTNGFPTFKQALTLVDRMGHKDVLVVPLALIGSTHLMDYLGGDRSDSIYALLTEQGYNVDIWNEGLGENPYVQDLFLKHLGQAIRMSDRKRSSQRESYQTVIRPSRIEAQGMIS</sequence>
<keyword evidence="1" id="KW-0479">Metal-binding</keyword>
<dbReference type="Proteomes" id="UP000070226">
    <property type="component" value="Unassembled WGS sequence"/>
</dbReference>
<dbReference type="AlphaFoldDB" id="A0A133S312"/>
<evidence type="ECO:0000256" key="1">
    <source>
        <dbReference type="PIRSR" id="PIRSR033579-3"/>
    </source>
</evidence>
<evidence type="ECO:0000313" key="3">
    <source>
        <dbReference type="Proteomes" id="UP000070226"/>
    </source>
</evidence>
<dbReference type="STRING" id="39777.B7L28_05595"/>
<keyword evidence="1" id="KW-0170">Cobalt</keyword>
<dbReference type="SUPFAM" id="SSF53800">
    <property type="entry name" value="Chelatase"/>
    <property type="match status" value="1"/>
</dbReference>
<dbReference type="Pfam" id="PF06180">
    <property type="entry name" value="CbiK"/>
    <property type="match status" value="1"/>
</dbReference>
<dbReference type="PATRIC" id="fig|39777.7.peg.1368"/>
<gene>
    <name evidence="2" type="ORF">HMPREF3233_01403</name>
</gene>
<feature type="binding site" evidence="1">
    <location>
        <position position="221"/>
    </location>
    <ligand>
        <name>Co(2+)</name>
        <dbReference type="ChEBI" id="CHEBI:48828"/>
    </ligand>
</feature>
<dbReference type="Gene3D" id="3.40.50.1400">
    <property type="match status" value="2"/>
</dbReference>
<dbReference type="GO" id="GO:0016852">
    <property type="term" value="F:sirohydrochlorin cobaltochelatase activity"/>
    <property type="evidence" value="ECO:0007669"/>
    <property type="project" value="InterPro"/>
</dbReference>
<name>A0A133S312_9FIRM</name>
<organism evidence="2">
    <name type="scientific">Veillonella atypica</name>
    <dbReference type="NCBI Taxonomy" id="39777"/>
    <lineage>
        <taxon>Bacteria</taxon>
        <taxon>Bacillati</taxon>
        <taxon>Bacillota</taxon>
        <taxon>Negativicutes</taxon>
        <taxon>Veillonellales</taxon>
        <taxon>Veillonellaceae</taxon>
        <taxon>Veillonella</taxon>
    </lineage>
</organism>
<evidence type="ECO:0000313" key="2">
    <source>
        <dbReference type="EMBL" id="KXA62840.1"/>
    </source>
</evidence>
<dbReference type="EMBL" id="LRQT01000079">
    <property type="protein sequence ID" value="KXA62840.1"/>
    <property type="molecule type" value="Genomic_DNA"/>
</dbReference>
<protein>
    <submittedName>
        <fullName evidence="2">Cobalt chelatase</fullName>
    </submittedName>
</protein>
<dbReference type="PIRSF" id="PIRSF033579">
    <property type="entry name" value="Anaer_Co_chel"/>
    <property type="match status" value="1"/>
</dbReference>
<accession>A0A133S312</accession>